<protein>
    <submittedName>
        <fullName evidence="2">A-kinase anchor protein 9</fullName>
    </submittedName>
</protein>
<keyword evidence="1" id="KW-0812">Transmembrane</keyword>
<keyword evidence="2" id="KW-0808">Transferase</keyword>
<keyword evidence="1" id="KW-0472">Membrane</keyword>
<evidence type="ECO:0000313" key="2">
    <source>
        <dbReference type="EMBL" id="CUT99824.1"/>
    </source>
</evidence>
<dbReference type="GO" id="GO:0016301">
    <property type="term" value="F:kinase activity"/>
    <property type="evidence" value="ECO:0007669"/>
    <property type="project" value="UniProtKB-KW"/>
</dbReference>
<name>A0A0S4MQA6_ECHMU</name>
<keyword evidence="1" id="KW-1133">Transmembrane helix</keyword>
<accession>A0A0S4MQA6</accession>
<dbReference type="Proteomes" id="UP000017246">
    <property type="component" value="Unassembled WGS sequence"/>
</dbReference>
<organism evidence="2 3">
    <name type="scientific">Echinococcus multilocularis</name>
    <name type="common">Fox tapeworm</name>
    <dbReference type="NCBI Taxonomy" id="6211"/>
    <lineage>
        <taxon>Eukaryota</taxon>
        <taxon>Metazoa</taxon>
        <taxon>Spiralia</taxon>
        <taxon>Lophotrochozoa</taxon>
        <taxon>Platyhelminthes</taxon>
        <taxon>Cestoda</taxon>
        <taxon>Eucestoda</taxon>
        <taxon>Cyclophyllidea</taxon>
        <taxon>Taeniidae</taxon>
        <taxon>Echinococcus</taxon>
    </lineage>
</organism>
<evidence type="ECO:0000256" key="1">
    <source>
        <dbReference type="SAM" id="Phobius"/>
    </source>
</evidence>
<reference evidence="2" key="2">
    <citation type="submission" date="2015-11" db="EMBL/GenBank/DDBJ databases">
        <authorList>
            <person name="Zhang Y."/>
            <person name="Guo Z."/>
        </authorList>
    </citation>
    <scope>NUCLEOTIDE SEQUENCE</scope>
</reference>
<dbReference type="AlphaFoldDB" id="A0A0S4MQA6"/>
<reference evidence="2" key="1">
    <citation type="journal article" date="2013" name="Nature">
        <title>The genomes of four tapeworm species reveal adaptations to parasitism.</title>
        <authorList>
            <person name="Tsai I.J."/>
            <person name="Zarowiecki M."/>
            <person name="Holroyd N."/>
            <person name="Garciarrubio A."/>
            <person name="Sanchez-Flores A."/>
            <person name="Brooks K.L."/>
            <person name="Tracey A."/>
            <person name="Bobes R.J."/>
            <person name="Fragoso G."/>
            <person name="Sciutto E."/>
            <person name="Aslett M."/>
            <person name="Beasley H."/>
            <person name="Bennett H.M."/>
            <person name="Cai J."/>
            <person name="Camicia F."/>
            <person name="Clark R."/>
            <person name="Cucher M."/>
            <person name="De Silva N."/>
            <person name="Day T.A."/>
            <person name="Deplazes P."/>
            <person name="Estrada K."/>
            <person name="Fernandez C."/>
            <person name="Holland P.W."/>
            <person name="Hou J."/>
            <person name="Hu S."/>
            <person name="Huckvale T."/>
            <person name="Hung S.S."/>
            <person name="Kamenetzky L."/>
            <person name="Keane J.A."/>
            <person name="Kiss F."/>
            <person name="Koziol U."/>
            <person name="Lambert O."/>
            <person name="Liu K."/>
            <person name="Luo X."/>
            <person name="Luo Y."/>
            <person name="Macchiaroli N."/>
            <person name="Nichol S."/>
            <person name="Paps J."/>
            <person name="Parkinson J."/>
            <person name="Pouchkina-Stantcheva N."/>
            <person name="Riddiford N."/>
            <person name="Rosenzvit M."/>
            <person name="Salinas G."/>
            <person name="Wasmuth J.D."/>
            <person name="Zamanian M."/>
            <person name="Zheng Y."/>
            <person name="Cai X."/>
            <person name="Soberon X."/>
            <person name="Olson P.D."/>
            <person name="Laclette J.P."/>
            <person name="Brehm K."/>
            <person name="Berriman M."/>
            <person name="Garciarrubio A."/>
            <person name="Bobes R.J."/>
            <person name="Fragoso G."/>
            <person name="Sanchez-Flores A."/>
            <person name="Estrada K."/>
            <person name="Cevallos M.A."/>
            <person name="Morett E."/>
            <person name="Gonzalez V."/>
            <person name="Portillo T."/>
            <person name="Ochoa-Leyva A."/>
            <person name="Jose M.V."/>
            <person name="Sciutto E."/>
            <person name="Landa A."/>
            <person name="Jimenez L."/>
            <person name="Valdes V."/>
            <person name="Carrero J.C."/>
            <person name="Larralde C."/>
            <person name="Morales-Montor J."/>
            <person name="Limon-Lason J."/>
            <person name="Soberon X."/>
            <person name="Laclette J.P."/>
        </authorList>
    </citation>
    <scope>NUCLEOTIDE SEQUENCE [LARGE SCALE GENOMIC DNA]</scope>
</reference>
<keyword evidence="2" id="KW-0418">Kinase</keyword>
<evidence type="ECO:0000313" key="3">
    <source>
        <dbReference type="Proteomes" id="UP000017246"/>
    </source>
</evidence>
<proteinExistence type="predicted"/>
<sequence>MKLLEFCKVRRGVVWCGAMILAFVTLQVERSRRQCQRMKSVDTCMETLAKFKVRFLAHWRLLMQSAEFTG</sequence>
<feature type="transmembrane region" description="Helical" evidence="1">
    <location>
        <begin position="12"/>
        <end position="29"/>
    </location>
</feature>
<dbReference type="EMBL" id="LN902849">
    <property type="protein sequence ID" value="CUT99824.1"/>
    <property type="molecule type" value="Genomic_DNA"/>
</dbReference>
<keyword evidence="3" id="KW-1185">Reference proteome</keyword>